<keyword evidence="3 6" id="KW-0812">Transmembrane</keyword>
<dbReference type="InterPro" id="IPR023471">
    <property type="entry name" value="CtaG/Cox11_dom_sf"/>
</dbReference>
<dbReference type="Pfam" id="PF04442">
    <property type="entry name" value="CtaG_Cox11"/>
    <property type="match status" value="1"/>
</dbReference>
<dbReference type="PANTHER" id="PTHR21320:SF3">
    <property type="entry name" value="CYTOCHROME C OXIDASE ASSEMBLY PROTEIN COX11, MITOCHONDRIAL-RELATED"/>
    <property type="match status" value="1"/>
</dbReference>
<comment type="function">
    <text evidence="1">Exerts its effect at some terminal stage of cytochrome c oxidase synthesis, probably by being involved in the insertion of the copper B into subunit I.</text>
</comment>
<feature type="transmembrane region" description="Helical" evidence="6">
    <location>
        <begin position="15"/>
        <end position="33"/>
    </location>
</feature>
<dbReference type="SUPFAM" id="SSF110111">
    <property type="entry name" value="Ctag/Cox11"/>
    <property type="match status" value="1"/>
</dbReference>
<reference evidence="7" key="1">
    <citation type="submission" date="2018-06" db="EMBL/GenBank/DDBJ databases">
        <authorList>
            <person name="Zhirakovskaya E."/>
        </authorList>
    </citation>
    <scope>NUCLEOTIDE SEQUENCE</scope>
</reference>
<evidence type="ECO:0000256" key="1">
    <source>
        <dbReference type="ARBA" id="ARBA00004007"/>
    </source>
</evidence>
<keyword evidence="4 6" id="KW-1133">Transmembrane helix</keyword>
<protein>
    <submittedName>
        <fullName evidence="7">Cytochrome oxidase biogenesis protein Cox11-CtaG, copper delivery to Cox1</fullName>
    </submittedName>
</protein>
<comment type="subcellular location">
    <subcellularLocation>
        <location evidence="2">Membrane</location>
        <topology evidence="2">Single-pass membrane protein</topology>
    </subcellularLocation>
</comment>
<keyword evidence="5 6" id="KW-0472">Membrane</keyword>
<dbReference type="NCBIfam" id="NF003465">
    <property type="entry name" value="PRK05089.1"/>
    <property type="match status" value="1"/>
</dbReference>
<dbReference type="GO" id="GO:0016020">
    <property type="term" value="C:membrane"/>
    <property type="evidence" value="ECO:0007669"/>
    <property type="project" value="UniProtKB-SubCell"/>
</dbReference>
<dbReference type="InterPro" id="IPR007533">
    <property type="entry name" value="Cyt_c_oxidase_assmbl_CtaG"/>
</dbReference>
<dbReference type="Gene3D" id="2.60.370.10">
    <property type="entry name" value="Ctag/Cox11"/>
    <property type="match status" value="1"/>
</dbReference>
<evidence type="ECO:0000256" key="4">
    <source>
        <dbReference type="ARBA" id="ARBA00022989"/>
    </source>
</evidence>
<evidence type="ECO:0000256" key="2">
    <source>
        <dbReference type="ARBA" id="ARBA00004167"/>
    </source>
</evidence>
<name>A0A3B0ZS76_9ZZZZ</name>
<sequence>MEAGSNSQATNKKTAWKLLIVVIAMFGFGYALVPLYDVVCQVLGIGRFADIESGKYDPKAQQQAIKEMTASKDLKRNITVEFVTVLNGGMKWEFKALQNEVIVHPGVMNTVDFYAKNLTGRDVIAQAVPRILPGSATKYFTKIECFCFTQQIFKKGEARTMPLKFMVSPDLPKRINTITLSYTFFDTQPVALK</sequence>
<evidence type="ECO:0000256" key="6">
    <source>
        <dbReference type="SAM" id="Phobius"/>
    </source>
</evidence>
<proteinExistence type="predicted"/>
<gene>
    <name evidence="7" type="ORF">MNBD_GAMMA23-1765</name>
</gene>
<evidence type="ECO:0000256" key="3">
    <source>
        <dbReference type="ARBA" id="ARBA00022692"/>
    </source>
</evidence>
<evidence type="ECO:0000256" key="5">
    <source>
        <dbReference type="ARBA" id="ARBA00023136"/>
    </source>
</evidence>
<accession>A0A3B0ZS76</accession>
<dbReference type="GO" id="GO:0005507">
    <property type="term" value="F:copper ion binding"/>
    <property type="evidence" value="ECO:0007669"/>
    <property type="project" value="InterPro"/>
</dbReference>
<dbReference type="EMBL" id="UOFT01000052">
    <property type="protein sequence ID" value="VAW96405.1"/>
    <property type="molecule type" value="Genomic_DNA"/>
</dbReference>
<dbReference type="PANTHER" id="PTHR21320">
    <property type="entry name" value="CYTOCHROME C OXIDASE ASSEMBLY PROTEIN COX11-RELATED"/>
    <property type="match status" value="1"/>
</dbReference>
<dbReference type="AlphaFoldDB" id="A0A3B0ZS76"/>
<evidence type="ECO:0000313" key="7">
    <source>
        <dbReference type="EMBL" id="VAW96405.1"/>
    </source>
</evidence>
<organism evidence="7">
    <name type="scientific">hydrothermal vent metagenome</name>
    <dbReference type="NCBI Taxonomy" id="652676"/>
    <lineage>
        <taxon>unclassified sequences</taxon>
        <taxon>metagenomes</taxon>
        <taxon>ecological metagenomes</taxon>
    </lineage>
</organism>
<dbReference type="PIRSF" id="PIRSF005413">
    <property type="entry name" value="COX11"/>
    <property type="match status" value="1"/>
</dbReference>